<dbReference type="EMBL" id="CP003607">
    <property type="protein sequence ID" value="AFY84500.1"/>
    <property type="molecule type" value="Genomic_DNA"/>
</dbReference>
<dbReference type="InterPro" id="IPR052715">
    <property type="entry name" value="RAYT_transposase"/>
</dbReference>
<dbReference type="RefSeq" id="WP_015151115.1">
    <property type="nucleotide sequence ID" value="NC_019693.1"/>
</dbReference>
<sequence length="206" mass="24404">MKYNPEIHHRRSIRLPFYDYSQPGAYFITLCTTRKQCWFGKIYDGKMHLNHLGQIVQIEWLRSAEMRSNIRLDEWVIMPNHLHGIVWILEAKELQKTDLSHGLPCESEFGSLYNKSSKKSFNRKANSLSSFIGGFKGSVTRKINQLCKNPSIPIWQRNYYESIIEDEKALDSIREYIQLNPQRWGEDPDHPQFQDDFSELFLDLEF</sequence>
<feature type="domain" description="Transposase IS200-like" evidence="1">
    <location>
        <begin position="21"/>
        <end position="180"/>
    </location>
</feature>
<dbReference type="InParanoid" id="K9TPL6"/>
<dbReference type="eggNOG" id="COG1943">
    <property type="taxonomic scope" value="Bacteria"/>
</dbReference>
<dbReference type="GO" id="GO:0043565">
    <property type="term" value="F:sequence-specific DNA binding"/>
    <property type="evidence" value="ECO:0007669"/>
    <property type="project" value="TreeGrafter"/>
</dbReference>
<dbReference type="SMART" id="SM01321">
    <property type="entry name" value="Y1_Tnp"/>
    <property type="match status" value="1"/>
</dbReference>
<name>K9TPL6_9CYAN</name>
<dbReference type="InterPro" id="IPR002686">
    <property type="entry name" value="Transposase_17"/>
</dbReference>
<evidence type="ECO:0000259" key="1">
    <source>
        <dbReference type="SMART" id="SM01321"/>
    </source>
</evidence>
<organism evidence="2 3">
    <name type="scientific">Oscillatoria acuminata PCC 6304</name>
    <dbReference type="NCBI Taxonomy" id="56110"/>
    <lineage>
        <taxon>Bacteria</taxon>
        <taxon>Bacillati</taxon>
        <taxon>Cyanobacteriota</taxon>
        <taxon>Cyanophyceae</taxon>
        <taxon>Oscillatoriophycideae</taxon>
        <taxon>Oscillatoriales</taxon>
        <taxon>Oscillatoriaceae</taxon>
        <taxon>Oscillatoria</taxon>
    </lineage>
</organism>
<dbReference type="InterPro" id="IPR036515">
    <property type="entry name" value="Transposase_17_sf"/>
</dbReference>
<dbReference type="Gene3D" id="3.30.70.1290">
    <property type="entry name" value="Transposase IS200-like"/>
    <property type="match status" value="1"/>
</dbReference>
<dbReference type="GO" id="GO:0004803">
    <property type="term" value="F:transposase activity"/>
    <property type="evidence" value="ECO:0007669"/>
    <property type="project" value="InterPro"/>
</dbReference>
<protein>
    <submittedName>
        <fullName evidence="2">Transposase</fullName>
    </submittedName>
</protein>
<keyword evidence="3" id="KW-1185">Reference proteome</keyword>
<reference evidence="2 3" key="1">
    <citation type="submission" date="2012-06" db="EMBL/GenBank/DDBJ databases">
        <title>Finished chromosome of genome of Oscillatoria acuminata PCC 6304.</title>
        <authorList>
            <consortium name="US DOE Joint Genome Institute"/>
            <person name="Gugger M."/>
            <person name="Coursin T."/>
            <person name="Rippka R."/>
            <person name="Tandeau De Marsac N."/>
            <person name="Huntemann M."/>
            <person name="Wei C.-L."/>
            <person name="Han J."/>
            <person name="Detter J.C."/>
            <person name="Han C."/>
            <person name="Tapia R."/>
            <person name="Davenport K."/>
            <person name="Daligault H."/>
            <person name="Erkkila T."/>
            <person name="Gu W."/>
            <person name="Munk A.C.C."/>
            <person name="Teshima H."/>
            <person name="Xu Y."/>
            <person name="Chain P."/>
            <person name="Chen A."/>
            <person name="Krypides N."/>
            <person name="Mavromatis K."/>
            <person name="Markowitz V."/>
            <person name="Szeto E."/>
            <person name="Ivanova N."/>
            <person name="Mikhailova N."/>
            <person name="Ovchinnikova G."/>
            <person name="Pagani I."/>
            <person name="Pati A."/>
            <person name="Goodwin L."/>
            <person name="Peters L."/>
            <person name="Pitluck S."/>
            <person name="Woyke T."/>
            <person name="Kerfeld C."/>
        </authorList>
    </citation>
    <scope>NUCLEOTIDE SEQUENCE [LARGE SCALE GENOMIC DNA]</scope>
    <source>
        <strain evidence="2 3">PCC 6304</strain>
    </source>
</reference>
<evidence type="ECO:0000313" key="3">
    <source>
        <dbReference type="Proteomes" id="UP000010367"/>
    </source>
</evidence>
<dbReference type="PANTHER" id="PTHR36966:SF1">
    <property type="entry name" value="REP-ASSOCIATED TYROSINE TRANSPOSASE"/>
    <property type="match status" value="1"/>
</dbReference>
<dbReference type="Proteomes" id="UP000010367">
    <property type="component" value="Chromosome"/>
</dbReference>
<dbReference type="AlphaFoldDB" id="K9TPL6"/>
<dbReference type="PANTHER" id="PTHR36966">
    <property type="entry name" value="REP-ASSOCIATED TYROSINE TRANSPOSASE"/>
    <property type="match status" value="1"/>
</dbReference>
<dbReference type="PATRIC" id="fig|56110.3.peg.6103"/>
<dbReference type="HOGENOM" id="CLU_101329_0_0_3"/>
<gene>
    <name evidence="2" type="ORF">Oscil6304_4996</name>
</gene>
<evidence type="ECO:0000313" key="2">
    <source>
        <dbReference type="EMBL" id="AFY84500.1"/>
    </source>
</evidence>
<dbReference type="OrthoDB" id="9794403at2"/>
<dbReference type="KEGG" id="oac:Oscil6304_4996"/>
<dbReference type="GO" id="GO:0006313">
    <property type="term" value="P:DNA transposition"/>
    <property type="evidence" value="ECO:0007669"/>
    <property type="project" value="InterPro"/>
</dbReference>
<dbReference type="SUPFAM" id="SSF143422">
    <property type="entry name" value="Transposase IS200-like"/>
    <property type="match status" value="1"/>
</dbReference>
<accession>K9TPL6</accession>
<proteinExistence type="predicted"/>